<evidence type="ECO:0000259" key="6">
    <source>
        <dbReference type="SMART" id="SM01389"/>
    </source>
</evidence>
<dbReference type="Proteomes" id="UP000324897">
    <property type="component" value="Chromosome 4"/>
</dbReference>
<dbReference type="EMBL" id="RWGY01000007">
    <property type="protein sequence ID" value="TVU37793.1"/>
    <property type="molecule type" value="Genomic_DNA"/>
</dbReference>
<reference evidence="7 8" key="1">
    <citation type="journal article" date="2019" name="Sci. Rep.">
        <title>A high-quality genome of Eragrostis curvula grass provides insights into Poaceae evolution and supports new strategies to enhance forage quality.</title>
        <authorList>
            <person name="Carballo J."/>
            <person name="Santos B.A.C.M."/>
            <person name="Zappacosta D."/>
            <person name="Garbus I."/>
            <person name="Selva J.P."/>
            <person name="Gallo C.A."/>
            <person name="Diaz A."/>
            <person name="Albertini E."/>
            <person name="Caccamo M."/>
            <person name="Echenique V."/>
        </authorList>
    </citation>
    <scope>NUCLEOTIDE SEQUENCE [LARGE SCALE GENOMIC DNA]</scope>
    <source>
        <strain evidence="8">cv. Victoria</strain>
        <tissue evidence="7">Leaf</tissue>
    </source>
</reference>
<dbReference type="GO" id="GO:0032044">
    <property type="term" value="C:DSIF complex"/>
    <property type="evidence" value="ECO:0007669"/>
    <property type="project" value="TreeGrafter"/>
</dbReference>
<dbReference type="SUPFAM" id="SSF63393">
    <property type="entry name" value="RNA polymerase subunits"/>
    <property type="match status" value="1"/>
</dbReference>
<proteinExistence type="inferred from homology"/>
<evidence type="ECO:0000256" key="3">
    <source>
        <dbReference type="ARBA" id="ARBA00023163"/>
    </source>
</evidence>
<dbReference type="Pfam" id="PF06093">
    <property type="entry name" value="Spt4"/>
    <property type="match status" value="1"/>
</dbReference>
<dbReference type="GO" id="GO:0008270">
    <property type="term" value="F:zinc ion binding"/>
    <property type="evidence" value="ECO:0007669"/>
    <property type="project" value="InterPro"/>
</dbReference>
<comment type="similarity">
    <text evidence="2">Belongs to the SPT4 family.</text>
</comment>
<evidence type="ECO:0000256" key="1">
    <source>
        <dbReference type="ARBA" id="ARBA00004123"/>
    </source>
</evidence>
<dbReference type="InterPro" id="IPR038510">
    <property type="entry name" value="Spt4_sf"/>
</dbReference>
<dbReference type="SMART" id="SM01389">
    <property type="entry name" value="Spt4"/>
    <property type="match status" value="1"/>
</dbReference>
<dbReference type="InterPro" id="IPR009287">
    <property type="entry name" value="Spt4"/>
</dbReference>
<dbReference type="Gramene" id="TVU37793">
    <property type="protein sequence ID" value="TVU37793"/>
    <property type="gene ID" value="EJB05_11128"/>
</dbReference>
<dbReference type="GO" id="GO:0000993">
    <property type="term" value="F:RNA polymerase II complex binding"/>
    <property type="evidence" value="ECO:0007669"/>
    <property type="project" value="TreeGrafter"/>
</dbReference>
<keyword evidence="4" id="KW-0539">Nucleus</keyword>
<gene>
    <name evidence="7" type="ORF">EJB05_11128</name>
</gene>
<dbReference type="OrthoDB" id="248751at2759"/>
<keyword evidence="8" id="KW-1185">Reference proteome</keyword>
<protein>
    <recommendedName>
        <fullName evidence="6">Spt4/RpoE2 zinc finger domain-containing protein</fullName>
    </recommendedName>
</protein>
<evidence type="ECO:0000313" key="7">
    <source>
        <dbReference type="EMBL" id="TVU37793.1"/>
    </source>
</evidence>
<dbReference type="GO" id="GO:0140673">
    <property type="term" value="P:transcription elongation-coupled chromatin remodeling"/>
    <property type="evidence" value="ECO:0007669"/>
    <property type="project" value="InterPro"/>
</dbReference>
<evidence type="ECO:0000256" key="5">
    <source>
        <dbReference type="SAM" id="MobiDB-lite"/>
    </source>
</evidence>
<keyword evidence="3" id="KW-0804">Transcription</keyword>
<dbReference type="InterPro" id="IPR022800">
    <property type="entry name" value="Spt4/RpoE2_Znf"/>
</dbReference>
<dbReference type="PANTHER" id="PTHR12882:SF1">
    <property type="entry name" value="TRANSCRIPTION ELONGATION FACTOR SPT4"/>
    <property type="match status" value="1"/>
</dbReference>
<accession>A0A5J9VNQ3</accession>
<dbReference type="InterPro" id="IPR029040">
    <property type="entry name" value="RPABC4/Spt4"/>
</dbReference>
<evidence type="ECO:0000313" key="8">
    <source>
        <dbReference type="Proteomes" id="UP000324897"/>
    </source>
</evidence>
<feature type="domain" description="Spt4/RpoE2 zinc finger" evidence="6">
    <location>
        <begin position="89"/>
        <end position="209"/>
    </location>
</feature>
<sequence length="233" mass="25014">ALKLLVVWAISPNAGPKPRSRKKREGKERASERGGAFETRGEEGKPAGGRRGGNEKATMRRGGGGGGGGIDDDDRVAHAQIPTSFGPELRACLRCRLVKTYDQVPAAAAAAAASSPFPLPRAVVSGYPTGLAGEEGSMLNWGFGPTGFRENGCENCPFLEMERENDNVVNCTTPNFTGIISLMDPSRSWAARWLRIGRFIPGCYTLAVSEELPEEYQGICSDNNVVYIPPKRS</sequence>
<evidence type="ECO:0000256" key="4">
    <source>
        <dbReference type="ARBA" id="ARBA00023242"/>
    </source>
</evidence>
<feature type="non-terminal residue" evidence="7">
    <location>
        <position position="1"/>
    </location>
</feature>
<dbReference type="GO" id="GO:0006355">
    <property type="term" value="P:regulation of DNA-templated transcription"/>
    <property type="evidence" value="ECO:0007669"/>
    <property type="project" value="InterPro"/>
</dbReference>
<dbReference type="CDD" id="cd07973">
    <property type="entry name" value="Spt4"/>
    <property type="match status" value="1"/>
</dbReference>
<feature type="region of interest" description="Disordered" evidence="5">
    <location>
        <begin position="11"/>
        <end position="75"/>
    </location>
</feature>
<dbReference type="AlphaFoldDB" id="A0A5J9VNQ3"/>
<name>A0A5J9VNQ3_9POAL</name>
<organism evidence="7 8">
    <name type="scientific">Eragrostis curvula</name>
    <name type="common">weeping love grass</name>
    <dbReference type="NCBI Taxonomy" id="38414"/>
    <lineage>
        <taxon>Eukaryota</taxon>
        <taxon>Viridiplantae</taxon>
        <taxon>Streptophyta</taxon>
        <taxon>Embryophyta</taxon>
        <taxon>Tracheophyta</taxon>
        <taxon>Spermatophyta</taxon>
        <taxon>Magnoliopsida</taxon>
        <taxon>Liliopsida</taxon>
        <taxon>Poales</taxon>
        <taxon>Poaceae</taxon>
        <taxon>PACMAD clade</taxon>
        <taxon>Chloridoideae</taxon>
        <taxon>Eragrostideae</taxon>
        <taxon>Eragrostidinae</taxon>
        <taxon>Eragrostis</taxon>
    </lineage>
</organism>
<evidence type="ECO:0000256" key="2">
    <source>
        <dbReference type="ARBA" id="ARBA00010464"/>
    </source>
</evidence>
<dbReference type="Gene3D" id="3.30.40.210">
    <property type="match status" value="1"/>
</dbReference>
<comment type="caution">
    <text evidence="7">The sequence shown here is derived from an EMBL/GenBank/DDBJ whole genome shotgun (WGS) entry which is preliminary data.</text>
</comment>
<comment type="subcellular location">
    <subcellularLocation>
        <location evidence="1">Nucleus</location>
    </subcellularLocation>
</comment>
<dbReference type="PANTHER" id="PTHR12882">
    <property type="entry name" value="SUPPRESSOR OF TY 4"/>
    <property type="match status" value="1"/>
</dbReference>